<dbReference type="InterPro" id="IPR049052">
    <property type="entry name" value="nSTAND1"/>
</dbReference>
<gene>
    <name evidence="3" type="ORF">QRT03_23245</name>
</gene>
<keyword evidence="4" id="KW-1185">Reference proteome</keyword>
<reference evidence="3 4" key="1">
    <citation type="submission" date="2023-06" db="EMBL/GenBank/DDBJ databases">
        <title>Actinomycetospora Odt1-22.</title>
        <authorList>
            <person name="Supong K."/>
        </authorList>
    </citation>
    <scope>NUCLEOTIDE SEQUENCE [LARGE SCALE GENOMIC DNA]</scope>
    <source>
        <strain evidence="3 4">Odt1-22</strain>
    </source>
</reference>
<comment type="caution">
    <text evidence="3">The sequence shown here is derived from an EMBL/GenBank/DDBJ whole genome shotgun (WGS) entry which is preliminary data.</text>
</comment>
<evidence type="ECO:0000313" key="3">
    <source>
        <dbReference type="EMBL" id="MDL5158903.1"/>
    </source>
</evidence>
<name>A0ABT7ME11_9PSEU</name>
<proteinExistence type="predicted"/>
<sequence>MTEADGAAAVVRVRAGGRHVAGAGVLLAPDLVATCAHVVGDALGHDEVPSLAPGAALRVDLPFAPGAPARDATVWRWWPPAADGSGDVAILRLAAPVPVAVPAMRRVADLWGRSCRVAGFPPGREDGVWSGGVLRSGQGAGWIQLVGSADVGPGFSGTPVWDEGGGVIALAVAADRAGGTERSTYAIPIGHVLSQVPELLANPYRGLAAFGESDRDLFFGRETELAHATGVLEREGLVVLAGGSGTGKSSLLAAGIVPEARARGRRPAPTRLAGVSTRGEVVAAFAAALVEATAPDPAAVTRRGVRPVVEDWDARTWSRLLAARPDDVTAIGRDDERPGAVRGTDAAAVARAGLMVVVDQFEDLAASAPVAARTAVDVISTLASLGVWVAVTARWATIDDLLDGRGAPTLHRAVVGVLPPGRERLRAAVAEPAARVPGPSFAPRVVARIVDDAGDEPGRLPLVAVLLAELWDAAEDGWLTLDAYRRVGTVQGALATAAERLWDELGDGRRARARTLLLAMTRPDDTGFVRHPVPLTSLDAGQRRVAEALAAARLVVIGPGPHGDVVELAHQSLIERWPRLRGWLESDGEFLRWRAQLRHAVRGWEPGHDRDTVLRGVPLEVAASWLDERADELSAPEIDFVRAGLRRRRLERRLQRATLVAVVVLGVLLGIVLASTLGTPVSAWCRAVAPTVVGTAQWGGSVPTS</sequence>
<evidence type="ECO:0000256" key="1">
    <source>
        <dbReference type="SAM" id="Phobius"/>
    </source>
</evidence>
<dbReference type="SUPFAM" id="SSF50494">
    <property type="entry name" value="Trypsin-like serine proteases"/>
    <property type="match status" value="1"/>
</dbReference>
<dbReference type="InterPro" id="IPR009003">
    <property type="entry name" value="Peptidase_S1_PA"/>
</dbReference>
<protein>
    <submittedName>
        <fullName evidence="3">Serine protease</fullName>
    </submittedName>
</protein>
<dbReference type="RefSeq" id="WP_286055464.1">
    <property type="nucleotide sequence ID" value="NZ_JASVWF010000006.1"/>
</dbReference>
<organism evidence="3 4">
    <name type="scientific">Actinomycetospora termitidis</name>
    <dbReference type="NCBI Taxonomy" id="3053470"/>
    <lineage>
        <taxon>Bacteria</taxon>
        <taxon>Bacillati</taxon>
        <taxon>Actinomycetota</taxon>
        <taxon>Actinomycetes</taxon>
        <taxon>Pseudonocardiales</taxon>
        <taxon>Pseudonocardiaceae</taxon>
        <taxon>Actinomycetospora</taxon>
    </lineage>
</organism>
<keyword evidence="1" id="KW-0472">Membrane</keyword>
<dbReference type="Pfam" id="PF20703">
    <property type="entry name" value="nSTAND1"/>
    <property type="match status" value="1"/>
</dbReference>
<feature type="transmembrane region" description="Helical" evidence="1">
    <location>
        <begin position="657"/>
        <end position="677"/>
    </location>
</feature>
<dbReference type="Pfam" id="PF13365">
    <property type="entry name" value="Trypsin_2"/>
    <property type="match status" value="1"/>
</dbReference>
<dbReference type="EMBL" id="JASVWF010000006">
    <property type="protein sequence ID" value="MDL5158903.1"/>
    <property type="molecule type" value="Genomic_DNA"/>
</dbReference>
<evidence type="ECO:0000313" key="4">
    <source>
        <dbReference type="Proteomes" id="UP001231924"/>
    </source>
</evidence>
<dbReference type="GO" id="GO:0006508">
    <property type="term" value="P:proteolysis"/>
    <property type="evidence" value="ECO:0007669"/>
    <property type="project" value="UniProtKB-KW"/>
</dbReference>
<keyword evidence="1" id="KW-1133">Transmembrane helix</keyword>
<keyword evidence="3" id="KW-0378">Hydrolase</keyword>
<dbReference type="Proteomes" id="UP001231924">
    <property type="component" value="Unassembled WGS sequence"/>
</dbReference>
<dbReference type="GO" id="GO:0008233">
    <property type="term" value="F:peptidase activity"/>
    <property type="evidence" value="ECO:0007669"/>
    <property type="project" value="UniProtKB-KW"/>
</dbReference>
<evidence type="ECO:0000259" key="2">
    <source>
        <dbReference type="Pfam" id="PF20703"/>
    </source>
</evidence>
<feature type="domain" description="Novel STAND NTPase 1" evidence="2">
    <location>
        <begin position="203"/>
        <end position="608"/>
    </location>
</feature>
<dbReference type="Gene3D" id="2.40.10.120">
    <property type="match status" value="1"/>
</dbReference>
<keyword evidence="1" id="KW-0812">Transmembrane</keyword>
<keyword evidence="3" id="KW-0645">Protease</keyword>
<accession>A0ABT7ME11</accession>